<sequence length="284" mass="31529">MKFIKYIALLIFPALFYIVACTKQDYHLPDMPDKSTINMEVKQDLTVDPGGNTIYLINHTDQIEPLWDFGTGKSSRQTDTIHFAFTGDYIIKRSAVTGGGLVYLDSVLVHVTKDNLNYVNDPFWNMLSGGPGQEKTWVLDMTAQAFDGPLFFYGTDNGWGGACTKPGGDCWNWNPKYADNKWLLPDGDYGTMTFSLKGGPFVKVTHAMIPERGTENGTYYLDVNTKKLTISGATPLHDASRDGCVGAWGNIKLLSLTENAMQFAVLRTSCDGPCLLVYNYVKKP</sequence>
<dbReference type="Proteomes" id="UP000830198">
    <property type="component" value="Chromosome"/>
</dbReference>
<reference evidence="1 2" key="1">
    <citation type="submission" date="2022-04" db="EMBL/GenBank/DDBJ databases">
        <title>The arsenic-methylating capacity of Chitinophaga filiformis YT5 during chitin decomposition.</title>
        <authorList>
            <person name="Chen G."/>
            <person name="Liang Y."/>
        </authorList>
    </citation>
    <scope>NUCLEOTIDE SEQUENCE [LARGE SCALE GENOMIC DNA]</scope>
    <source>
        <strain evidence="1 2">YT5</strain>
    </source>
</reference>
<proteinExistence type="predicted"/>
<name>A0ABY4HV00_CHIFI</name>
<organism evidence="1 2">
    <name type="scientific">Chitinophaga filiformis</name>
    <name type="common">Myxococcus filiformis</name>
    <name type="synonym">Flexibacter filiformis</name>
    <dbReference type="NCBI Taxonomy" id="104663"/>
    <lineage>
        <taxon>Bacteria</taxon>
        <taxon>Pseudomonadati</taxon>
        <taxon>Bacteroidota</taxon>
        <taxon>Chitinophagia</taxon>
        <taxon>Chitinophagales</taxon>
        <taxon>Chitinophagaceae</taxon>
        <taxon>Chitinophaga</taxon>
    </lineage>
</organism>
<protein>
    <recommendedName>
        <fullName evidence="3">PKD domain-containing protein</fullName>
    </recommendedName>
</protein>
<accession>A0ABY4HV00</accession>
<evidence type="ECO:0000313" key="1">
    <source>
        <dbReference type="EMBL" id="UPK67435.1"/>
    </source>
</evidence>
<evidence type="ECO:0000313" key="2">
    <source>
        <dbReference type="Proteomes" id="UP000830198"/>
    </source>
</evidence>
<gene>
    <name evidence="1" type="ORF">MYF79_21055</name>
</gene>
<keyword evidence="2" id="KW-1185">Reference proteome</keyword>
<dbReference type="EMBL" id="CP095855">
    <property type="protein sequence ID" value="UPK67435.1"/>
    <property type="molecule type" value="Genomic_DNA"/>
</dbReference>
<evidence type="ECO:0008006" key="3">
    <source>
        <dbReference type="Google" id="ProtNLM"/>
    </source>
</evidence>
<dbReference type="RefSeq" id="WP_247809816.1">
    <property type="nucleotide sequence ID" value="NZ_CP095855.1"/>
</dbReference>